<comment type="caution">
    <text evidence="1">The sequence shown here is derived from an EMBL/GenBank/DDBJ whole genome shotgun (WGS) entry which is preliminary data.</text>
</comment>
<accession>A0A0W8G2E9</accession>
<reference evidence="1" key="1">
    <citation type="journal article" date="2015" name="Proc. Natl. Acad. Sci. U.S.A.">
        <title>Networks of energetic and metabolic interactions define dynamics in microbial communities.</title>
        <authorList>
            <person name="Embree M."/>
            <person name="Liu J.K."/>
            <person name="Al-Bassam M.M."/>
            <person name="Zengler K."/>
        </authorList>
    </citation>
    <scope>NUCLEOTIDE SEQUENCE</scope>
</reference>
<organism evidence="1">
    <name type="scientific">hydrocarbon metagenome</name>
    <dbReference type="NCBI Taxonomy" id="938273"/>
    <lineage>
        <taxon>unclassified sequences</taxon>
        <taxon>metagenomes</taxon>
        <taxon>ecological metagenomes</taxon>
    </lineage>
</organism>
<proteinExistence type="predicted"/>
<sequence>MKPGGIIRVAVPDLESIVAQYTRLLPQALAGDKSAQERYDWIVIELFDQMVRNVTGGEMLAYWAQRPMPAEDFVYARMGSEAKNAIAALREKKDTVLPYPTPDDPMQIGQFRLSGEVHQWMYDRYSLGRLLAQAGFHDVSVCPAQQSRIPDFNTYGLDIEPDGSVRKPDSLFMEATR</sequence>
<name>A0A0W8G2E9_9ZZZZ</name>
<dbReference type="EMBL" id="LNQE01000349">
    <property type="protein sequence ID" value="KUG27225.1"/>
    <property type="molecule type" value="Genomic_DNA"/>
</dbReference>
<protein>
    <submittedName>
        <fullName evidence="1">Uncharacterized protein</fullName>
    </submittedName>
</protein>
<dbReference type="AlphaFoldDB" id="A0A0W8G2E9"/>
<evidence type="ECO:0000313" key="1">
    <source>
        <dbReference type="EMBL" id="KUG27225.1"/>
    </source>
</evidence>
<gene>
    <name evidence="1" type="ORF">ASZ90_002925</name>
</gene>